<sequence>MRTSLRSLALGTALVLGASLAATTVVGPAAAAPALPDGSVSVTVEGLVRVVPKEAPPFVTDDPAAVPPPAPTGFDYAILTDGGVAVPLPDAPTGTSTGDRVQVELVLPDALAEQLSEPARDELDSAGTAPSPELLGEVVAATRDGAPAPAIAEWTPLAAKAQVAASPKAHVLNVAVVTQPGESSSGVFPDSVVNRIVSNLGAFWVQQSGGQVASLGATGGYKRITQNGCDSSAAWSTAASAFGSSEQSYWDGSRSTPTHLVVIASKACGAGTGYGTVGNGVGEGGEIWAVVDPGVDENQVMAHEFGHNISLGHSNDVSCYGYPGVLETSPPCYDAVYGDYYDVMSGGFRLVDGSGAALATTEALAALNVTHRVHLGVLAPGKGLQTVTLPSGQSTATVTATLAAASATSGTRGVVVTDPRTGGRYYLEYRSGTGTSVANGRDAQAFYSTVGAYYPDYGPGVRVLRLRLDPYEDFDGTQRFDESSAALLDTAASDSERHRFLATGDSLTTDLGGFTVSVKSLTSSSATVSISLGAVDLSGVTTRDRLSGADRYGTAIALSKAAFPSGAPVVYLATGTTYPDALAAGPAAAKQGGPLLLTTPTALPAAVRTELQRLDPAKIVIVGGLNSVSAAVADAAKKIAPVTRLAGADRYATGRAIVASAFPSAPSVFLATGANFPDALSAGAAGAGSAMPVVLVNGPAGLDGATASLLTKLGTTDAAIVGGLLTVSSEIEGQLYQVPTMQRVTRLAGGDRYATSSAINAAYFTAPTARVLLASGSGFADALAGGPVAARFGAPLYVVPPSCVPNDVLAALDGFDTEHVTLVGGTVSLSAEVQALKRC</sequence>
<accession>A0A852SIQ7</accession>
<protein>
    <submittedName>
        <fullName evidence="2">Putative cell wall-binding protein</fullName>
    </submittedName>
</protein>
<dbReference type="Pfam" id="PF04122">
    <property type="entry name" value="CW_binding_2"/>
    <property type="match status" value="3"/>
</dbReference>
<organism evidence="2 3">
    <name type="scientific">Herbiconiux flava</name>
    <dbReference type="NCBI Taxonomy" id="881268"/>
    <lineage>
        <taxon>Bacteria</taxon>
        <taxon>Bacillati</taxon>
        <taxon>Actinomycetota</taxon>
        <taxon>Actinomycetes</taxon>
        <taxon>Micrococcales</taxon>
        <taxon>Microbacteriaceae</taxon>
        <taxon>Herbiconiux</taxon>
    </lineage>
</organism>
<feature type="chain" id="PRO_5032880759" evidence="1">
    <location>
        <begin position="32"/>
        <end position="839"/>
    </location>
</feature>
<comment type="caution">
    <text evidence="2">The sequence shown here is derived from an EMBL/GenBank/DDBJ whole genome shotgun (WGS) entry which is preliminary data.</text>
</comment>
<name>A0A852SIQ7_9MICO</name>
<keyword evidence="3" id="KW-1185">Reference proteome</keyword>
<evidence type="ECO:0000313" key="3">
    <source>
        <dbReference type="Proteomes" id="UP000549913"/>
    </source>
</evidence>
<dbReference type="InterPro" id="IPR051922">
    <property type="entry name" value="Bact_Sporulation_Assoc"/>
</dbReference>
<dbReference type="GO" id="GO:0030288">
    <property type="term" value="C:outer membrane-bounded periplasmic space"/>
    <property type="evidence" value="ECO:0007669"/>
    <property type="project" value="TreeGrafter"/>
</dbReference>
<dbReference type="SUPFAM" id="SSF55486">
    <property type="entry name" value="Metalloproteases ('zincins'), catalytic domain"/>
    <property type="match status" value="1"/>
</dbReference>
<dbReference type="Gene3D" id="3.40.50.12090">
    <property type="match status" value="1"/>
</dbReference>
<dbReference type="InterPro" id="IPR007253">
    <property type="entry name" value="Cell_wall-bd_2"/>
</dbReference>
<dbReference type="RefSeq" id="WP_179546981.1">
    <property type="nucleotide sequence ID" value="NZ_BSEW01000001.1"/>
</dbReference>
<dbReference type="Proteomes" id="UP000549913">
    <property type="component" value="Unassembled WGS sequence"/>
</dbReference>
<evidence type="ECO:0000256" key="1">
    <source>
        <dbReference type="SAM" id="SignalP"/>
    </source>
</evidence>
<dbReference type="AlphaFoldDB" id="A0A852SIQ7"/>
<dbReference type="PANTHER" id="PTHR30032:SF4">
    <property type="entry name" value="AMIDASE ENHANCER"/>
    <property type="match status" value="1"/>
</dbReference>
<dbReference type="EMBL" id="JACCBM010000001">
    <property type="protein sequence ID" value="NYD69704.1"/>
    <property type="molecule type" value="Genomic_DNA"/>
</dbReference>
<dbReference type="GO" id="GO:0008237">
    <property type="term" value="F:metallopeptidase activity"/>
    <property type="evidence" value="ECO:0007669"/>
    <property type="project" value="InterPro"/>
</dbReference>
<gene>
    <name evidence="2" type="ORF">BJ984_000862</name>
</gene>
<dbReference type="PANTHER" id="PTHR30032">
    <property type="entry name" value="N-ACETYLMURAMOYL-L-ALANINE AMIDASE-RELATED"/>
    <property type="match status" value="1"/>
</dbReference>
<proteinExistence type="predicted"/>
<keyword evidence="1" id="KW-0732">Signal</keyword>
<feature type="signal peptide" evidence="1">
    <location>
        <begin position="1"/>
        <end position="31"/>
    </location>
</feature>
<dbReference type="InterPro" id="IPR024079">
    <property type="entry name" value="MetalloPept_cat_dom_sf"/>
</dbReference>
<reference evidence="2 3" key="1">
    <citation type="submission" date="2020-07" db="EMBL/GenBank/DDBJ databases">
        <title>Sequencing the genomes of 1000 actinobacteria strains.</title>
        <authorList>
            <person name="Klenk H.-P."/>
        </authorList>
    </citation>
    <scope>NUCLEOTIDE SEQUENCE [LARGE SCALE GENOMIC DNA]</scope>
    <source>
        <strain evidence="2 3">DSM 26474</strain>
    </source>
</reference>
<evidence type="ECO:0000313" key="2">
    <source>
        <dbReference type="EMBL" id="NYD69704.1"/>
    </source>
</evidence>
<dbReference type="Gene3D" id="3.40.390.10">
    <property type="entry name" value="Collagenase (Catalytic Domain)"/>
    <property type="match status" value="1"/>
</dbReference>